<name>A0A1E3M5M9_ACIBA</name>
<evidence type="ECO:0000313" key="10">
    <source>
        <dbReference type="Proteomes" id="UP000072389"/>
    </source>
</evidence>
<evidence type="ECO:0000256" key="1">
    <source>
        <dbReference type="ARBA" id="ARBA00005417"/>
    </source>
</evidence>
<evidence type="ECO:0000256" key="6">
    <source>
        <dbReference type="ARBA" id="ARBA00022840"/>
    </source>
</evidence>
<keyword evidence="2" id="KW-0813">Transport</keyword>
<dbReference type="EMBL" id="CP018664">
    <property type="protein sequence ID" value="APP32009.1"/>
    <property type="molecule type" value="Genomic_DNA"/>
</dbReference>
<keyword evidence="6 9" id="KW-0067">ATP-binding</keyword>
<evidence type="ECO:0000256" key="4">
    <source>
        <dbReference type="ARBA" id="ARBA00022519"/>
    </source>
</evidence>
<keyword evidence="8" id="KW-0472">Membrane</keyword>
<evidence type="ECO:0000256" key="8">
    <source>
        <dbReference type="ARBA" id="ARBA00023136"/>
    </source>
</evidence>
<dbReference type="SMART" id="SM00382">
    <property type="entry name" value="AAA"/>
    <property type="match status" value="1"/>
</dbReference>
<dbReference type="InterPro" id="IPR017871">
    <property type="entry name" value="ABC_transporter-like_CS"/>
</dbReference>
<dbReference type="InterPro" id="IPR003439">
    <property type="entry name" value="ABC_transporter-like_ATP-bd"/>
</dbReference>
<evidence type="ECO:0000313" key="9">
    <source>
        <dbReference type="EMBL" id="APP32009.1"/>
    </source>
</evidence>
<dbReference type="PROSITE" id="PS00211">
    <property type="entry name" value="ABC_TRANSPORTER_1"/>
    <property type="match status" value="1"/>
</dbReference>
<dbReference type="Proteomes" id="UP000072389">
    <property type="component" value="Chromosome"/>
</dbReference>
<evidence type="ECO:0000256" key="7">
    <source>
        <dbReference type="ARBA" id="ARBA00022967"/>
    </source>
</evidence>
<dbReference type="SUPFAM" id="SSF52540">
    <property type="entry name" value="P-loop containing nucleoside triphosphate hydrolases"/>
    <property type="match status" value="1"/>
</dbReference>
<dbReference type="GO" id="GO:0016887">
    <property type="term" value="F:ATP hydrolysis activity"/>
    <property type="evidence" value="ECO:0007669"/>
    <property type="project" value="InterPro"/>
</dbReference>
<reference evidence="9 10" key="1">
    <citation type="journal article" date="2014" name="Antimicrob. Agents Chemother.">
        <title>Triclosan can select for an AdeIJK-overexpressing mutant of Acinetobacter baumannii ATCC 17978 that displays reduced susceptibility to multiple antibiotics.</title>
        <authorList>
            <person name="Fernando D.M."/>
            <person name="Xu W."/>
            <person name="Loewen P.C."/>
            <person name="Zhanel G.G."/>
            <person name="Kumar A."/>
        </authorList>
    </citation>
    <scope>NUCLEOTIDE SEQUENCE [LARGE SCALE GENOMIC DNA]</scope>
    <source>
        <strain evidence="9 10">ATCC 17978</strain>
    </source>
</reference>
<dbReference type="GO" id="GO:0005524">
    <property type="term" value="F:ATP binding"/>
    <property type="evidence" value="ECO:0007669"/>
    <property type="project" value="UniProtKB-KW"/>
</dbReference>
<dbReference type="CDD" id="cd03293">
    <property type="entry name" value="ABC_NrtD_SsuB_transporters"/>
    <property type="match status" value="1"/>
</dbReference>
<evidence type="ECO:0000256" key="5">
    <source>
        <dbReference type="ARBA" id="ARBA00022741"/>
    </source>
</evidence>
<sequence length="264" mass="29390">MSVLEAKHIHLTFPKQQKPVLQDINLTIEEGSLTVILGESGCGKTTLLNILAGFQKPSSGDVLVNHEVVTGPDVTRAVVFQDHALLPWLNVADNVGFALQLKGLKRAEIEKQVSAILKIVGLSHVEKANIWELSGGMKQRVGIARALISHAPFILLDEPFAALDAFTRENMQQLVLDLWIQQNKSFFLITHDIEEALLLSNQLVLMTAHPGKIVETLHLDFAQRYRQGEAIRSIKSDPQFIQLREQLFESLRAQKQSGKEALPT</sequence>
<gene>
    <name evidence="9" type="primary">tauB</name>
    <name evidence="9" type="ORF">AUO97_14730</name>
</gene>
<organism evidence="9 10">
    <name type="scientific">Acinetobacter baumannii</name>
    <dbReference type="NCBI Taxonomy" id="470"/>
    <lineage>
        <taxon>Bacteria</taxon>
        <taxon>Pseudomonadati</taxon>
        <taxon>Pseudomonadota</taxon>
        <taxon>Gammaproteobacteria</taxon>
        <taxon>Moraxellales</taxon>
        <taxon>Moraxellaceae</taxon>
        <taxon>Acinetobacter</taxon>
        <taxon>Acinetobacter calcoaceticus/baumannii complex</taxon>
    </lineage>
</organism>
<dbReference type="AlphaFoldDB" id="A0A1E3M5M9"/>
<evidence type="ECO:0000256" key="2">
    <source>
        <dbReference type="ARBA" id="ARBA00022448"/>
    </source>
</evidence>
<dbReference type="InterPro" id="IPR050166">
    <property type="entry name" value="ABC_transporter_ATP-bind"/>
</dbReference>
<dbReference type="PANTHER" id="PTHR42788">
    <property type="entry name" value="TAURINE IMPORT ATP-BINDING PROTEIN-RELATED"/>
    <property type="match status" value="1"/>
</dbReference>
<proteinExistence type="inferred from homology"/>
<dbReference type="Pfam" id="PF00005">
    <property type="entry name" value="ABC_tran"/>
    <property type="match status" value="1"/>
</dbReference>
<dbReference type="RefSeq" id="WP_000114468.1">
    <property type="nucleotide sequence ID" value="NZ_AP022238.1"/>
</dbReference>
<dbReference type="InterPro" id="IPR003593">
    <property type="entry name" value="AAA+_ATPase"/>
</dbReference>
<keyword evidence="3" id="KW-1003">Cell membrane</keyword>
<accession>A0A1E3M5M9</accession>
<protein>
    <submittedName>
        <fullName evidence="9">Taurine transporter ATP-binding subunit</fullName>
    </submittedName>
</protein>
<keyword evidence="5" id="KW-0547">Nucleotide-binding</keyword>
<dbReference type="PANTHER" id="PTHR42788:SF18">
    <property type="entry name" value="TAURINE IMPORT ATP-BINDING PROTEIN TAUB"/>
    <property type="match status" value="1"/>
</dbReference>
<keyword evidence="7" id="KW-1278">Translocase</keyword>
<dbReference type="PROSITE" id="PS50893">
    <property type="entry name" value="ABC_TRANSPORTER_2"/>
    <property type="match status" value="1"/>
</dbReference>
<dbReference type="Gene3D" id="3.40.50.300">
    <property type="entry name" value="P-loop containing nucleotide triphosphate hydrolases"/>
    <property type="match status" value="1"/>
</dbReference>
<keyword evidence="4" id="KW-0997">Cell inner membrane</keyword>
<comment type="similarity">
    <text evidence="1">Belongs to the ABC transporter superfamily.</text>
</comment>
<dbReference type="InterPro" id="IPR027417">
    <property type="entry name" value="P-loop_NTPase"/>
</dbReference>
<evidence type="ECO:0000256" key="3">
    <source>
        <dbReference type="ARBA" id="ARBA00022475"/>
    </source>
</evidence>